<dbReference type="RefSeq" id="WP_239119109.1">
    <property type="nucleotide sequence ID" value="NZ_BOOR01000024.1"/>
</dbReference>
<dbReference type="Proteomes" id="UP000605992">
    <property type="component" value="Unassembled WGS sequence"/>
</dbReference>
<reference evidence="2" key="1">
    <citation type="submission" date="2021-01" db="EMBL/GenBank/DDBJ databases">
        <title>Whole genome shotgun sequence of Planotetraspora thailandica NBRC 104271.</title>
        <authorList>
            <person name="Komaki H."/>
            <person name="Tamura T."/>
        </authorList>
    </citation>
    <scope>NUCLEOTIDE SEQUENCE</scope>
    <source>
        <strain evidence="2">NBRC 104271</strain>
    </source>
</reference>
<sequence length="326" mass="35367">MQDQPADIGASALQRVLAKWGIDVVSLTYAPVGFGDHHWTAADAGSRRWFVTVADLPSKAPYGRDGEAARRALRGAMDTAVSLRGDSGLDFVVAPVRAAGGDTVVPLGDRYAVSVFPFVDGTSGEFGQELAGRERDSILEVLAELHRAAPPASARIVAPDLSARGPLEETLRRLGDVWQGGPYAEPARALMRDGLRAFRRRLEEFDRRAGELAGLELVVTHGEPHPGNVVRLDGRPLLVDWDTVGLAPPERDLWLVAAEPDDLAWYAEVSGRSPDPSALAFYRLRWALEDLADFVEWFRSPHGSTPDAEQAWKGLSGTMEWLTGGA</sequence>
<dbReference type="InterPro" id="IPR011009">
    <property type="entry name" value="Kinase-like_dom_sf"/>
</dbReference>
<evidence type="ECO:0000259" key="1">
    <source>
        <dbReference type="Pfam" id="PF01636"/>
    </source>
</evidence>
<proteinExistence type="predicted"/>
<dbReference type="InterPro" id="IPR002575">
    <property type="entry name" value="Aminoglycoside_PTrfase"/>
</dbReference>
<accession>A0A8J3V4Y1</accession>
<organism evidence="2 3">
    <name type="scientific">Planotetraspora thailandica</name>
    <dbReference type="NCBI Taxonomy" id="487172"/>
    <lineage>
        <taxon>Bacteria</taxon>
        <taxon>Bacillati</taxon>
        <taxon>Actinomycetota</taxon>
        <taxon>Actinomycetes</taxon>
        <taxon>Streptosporangiales</taxon>
        <taxon>Streptosporangiaceae</taxon>
        <taxon>Planotetraspora</taxon>
    </lineage>
</organism>
<name>A0A8J3V4Y1_9ACTN</name>
<dbReference type="EMBL" id="BOOR01000024">
    <property type="protein sequence ID" value="GII55066.1"/>
    <property type="molecule type" value="Genomic_DNA"/>
</dbReference>
<dbReference type="Gene3D" id="1.20.58.840">
    <property type="match status" value="1"/>
</dbReference>
<gene>
    <name evidence="2" type="ORF">Pth03_34550</name>
</gene>
<dbReference type="AlphaFoldDB" id="A0A8J3V4Y1"/>
<keyword evidence="3" id="KW-1185">Reference proteome</keyword>
<feature type="domain" description="Aminoglycoside phosphotransferase" evidence="1">
    <location>
        <begin position="107"/>
        <end position="277"/>
    </location>
</feature>
<dbReference type="Pfam" id="PF01636">
    <property type="entry name" value="APH"/>
    <property type="match status" value="1"/>
</dbReference>
<dbReference type="SUPFAM" id="SSF56112">
    <property type="entry name" value="Protein kinase-like (PK-like)"/>
    <property type="match status" value="1"/>
</dbReference>
<evidence type="ECO:0000313" key="3">
    <source>
        <dbReference type="Proteomes" id="UP000605992"/>
    </source>
</evidence>
<evidence type="ECO:0000313" key="2">
    <source>
        <dbReference type="EMBL" id="GII55066.1"/>
    </source>
</evidence>
<protein>
    <recommendedName>
        <fullName evidence="1">Aminoglycoside phosphotransferase domain-containing protein</fullName>
    </recommendedName>
</protein>
<comment type="caution">
    <text evidence="2">The sequence shown here is derived from an EMBL/GenBank/DDBJ whole genome shotgun (WGS) entry which is preliminary data.</text>
</comment>
<dbReference type="Gene3D" id="1.10.510.10">
    <property type="entry name" value="Transferase(Phosphotransferase) domain 1"/>
    <property type="match status" value="1"/>
</dbReference>